<feature type="chain" id="PRO_5032820525" evidence="1">
    <location>
        <begin position="20"/>
        <end position="478"/>
    </location>
</feature>
<dbReference type="Pfam" id="PF11958">
    <property type="entry name" value="DUF3472"/>
    <property type="match status" value="1"/>
</dbReference>
<dbReference type="InterPro" id="IPR021862">
    <property type="entry name" value="DUF3472"/>
</dbReference>
<protein>
    <submittedName>
        <fullName evidence="2">DDB1B protein</fullName>
    </submittedName>
</protein>
<comment type="caution">
    <text evidence="2">The sequence shown here is derived from an EMBL/GenBank/DDBJ whole genome shotgun (WGS) entry which is preliminary data.</text>
</comment>
<dbReference type="AlphaFoldDB" id="A0A812PZ41"/>
<feature type="signal peptide" evidence="1">
    <location>
        <begin position="1"/>
        <end position="19"/>
    </location>
</feature>
<dbReference type="OrthoDB" id="433457at2759"/>
<organism evidence="2 3">
    <name type="scientific">Symbiodinium natans</name>
    <dbReference type="NCBI Taxonomy" id="878477"/>
    <lineage>
        <taxon>Eukaryota</taxon>
        <taxon>Sar</taxon>
        <taxon>Alveolata</taxon>
        <taxon>Dinophyceae</taxon>
        <taxon>Suessiales</taxon>
        <taxon>Symbiodiniaceae</taxon>
        <taxon>Symbiodinium</taxon>
    </lineage>
</organism>
<dbReference type="EMBL" id="CAJNDS010002152">
    <property type="protein sequence ID" value="CAE7352945.1"/>
    <property type="molecule type" value="Genomic_DNA"/>
</dbReference>
<gene>
    <name evidence="2" type="primary">DDB1B</name>
    <name evidence="2" type="ORF">SNAT2548_LOCUS18639</name>
</gene>
<keyword evidence="1" id="KW-0732">Signal</keyword>
<sequence length="478" mass="53340">MPLVLATLAWLACLVKIFAGRPEPEVPDQRLVAALHNWREERRLTHVQPDGPSSVRHASVHLLYTTPAGGPLDAWYNEVEVQESSTSSYFSVLGHAYGYAGMQQLTEDPFTGRAIFSIWDPPNCSSNDLNNCPEEERATFVTCGPETVCTRFGGEGSGAKSYLKWNSWETDKKYKFLVQATPSGTEHVEFTCRFYAAEFGWRILARIKVRRRVDIPAGVSSMYSFVEQWTTADHQDKRWASFGPSAVRRNGSLQHEWVQLREARWAHSRAHNEETAHIDGGISTKGDRWELGHGGDVDRSLEIYDRLTVAEVKACPVQLIEVVSLEGAGQLPTGLPPQPVVSCGNHIADTCLDCPQGNGPTWCNGECVWNYNTSLCEPASPWQPANLSTSCGNHWAESCNDCPQDHGKSWCKGDCQWDLDSNSCTTRHRRLGHVTLDCSPSPRKLPTESPQVQADLARQRSISSAIIWFLVLSFVPRR</sequence>
<accession>A0A812PZ41</accession>
<keyword evidence="3" id="KW-1185">Reference proteome</keyword>
<evidence type="ECO:0000313" key="3">
    <source>
        <dbReference type="Proteomes" id="UP000604046"/>
    </source>
</evidence>
<evidence type="ECO:0000313" key="2">
    <source>
        <dbReference type="EMBL" id="CAE7352945.1"/>
    </source>
</evidence>
<reference evidence="2" key="1">
    <citation type="submission" date="2021-02" db="EMBL/GenBank/DDBJ databases">
        <authorList>
            <person name="Dougan E. K."/>
            <person name="Rhodes N."/>
            <person name="Thang M."/>
            <person name="Chan C."/>
        </authorList>
    </citation>
    <scope>NUCLEOTIDE SEQUENCE</scope>
</reference>
<dbReference type="Proteomes" id="UP000604046">
    <property type="component" value="Unassembled WGS sequence"/>
</dbReference>
<name>A0A812PZ41_9DINO</name>
<evidence type="ECO:0000256" key="1">
    <source>
        <dbReference type="SAM" id="SignalP"/>
    </source>
</evidence>
<proteinExistence type="predicted"/>